<feature type="domain" description="PSMD12/CSN4-like N-terminal" evidence="1">
    <location>
        <begin position="1"/>
        <end position="46"/>
    </location>
</feature>
<dbReference type="AlphaFoldDB" id="A0A0S3RE11"/>
<reference evidence="2 3" key="1">
    <citation type="journal article" date="2015" name="Sci. Rep.">
        <title>The power of single molecule real-time sequencing technology in the de novo assembly of a eukaryotic genome.</title>
        <authorList>
            <person name="Sakai H."/>
            <person name="Naito K."/>
            <person name="Ogiso-Tanaka E."/>
            <person name="Takahashi Y."/>
            <person name="Iseki K."/>
            <person name="Muto C."/>
            <person name="Satou K."/>
            <person name="Teruya K."/>
            <person name="Shiroma A."/>
            <person name="Shimoji M."/>
            <person name="Hirano T."/>
            <person name="Itoh T."/>
            <person name="Kaga A."/>
            <person name="Tomooka N."/>
        </authorList>
    </citation>
    <scope>NUCLEOTIDE SEQUENCE [LARGE SCALE GENOMIC DNA]</scope>
    <source>
        <strain evidence="3">cv. Shumari</strain>
    </source>
</reference>
<dbReference type="OrthoDB" id="1721146at2759"/>
<name>A0A0S3RE11_PHAAN</name>
<dbReference type="EMBL" id="AP015035">
    <property type="protein sequence ID" value="BAT78721.1"/>
    <property type="molecule type" value="Genomic_DNA"/>
</dbReference>
<dbReference type="Pfam" id="PF22241">
    <property type="entry name" value="PSMD12-CSN4_N"/>
    <property type="match status" value="1"/>
</dbReference>
<sequence length="103" mass="11976">MAKTEKIAFILEQVRLCLNREDYVRAQILSRKISPRVFDADTSKEKKKPKEGDNVVEEAPAYIPSLLELKQIYYELMIRLKLLVPWQDREDILGVTRGVLLTS</sequence>
<evidence type="ECO:0000313" key="3">
    <source>
        <dbReference type="Proteomes" id="UP000291084"/>
    </source>
</evidence>
<evidence type="ECO:0000313" key="2">
    <source>
        <dbReference type="EMBL" id="BAT78721.1"/>
    </source>
</evidence>
<accession>A0A0S3RE11</accession>
<dbReference type="InterPro" id="IPR040134">
    <property type="entry name" value="PSMD12/CSN4"/>
</dbReference>
<dbReference type="PANTHER" id="PTHR10855">
    <property type="entry name" value="26S PROTEASOME NON-ATPASE REGULATORY SUBUNIT 12/COP9 SIGNALOSOME COMPLEX SUBUNIT 4"/>
    <property type="match status" value="1"/>
</dbReference>
<keyword evidence="3" id="KW-1185">Reference proteome</keyword>
<evidence type="ECO:0000259" key="1">
    <source>
        <dbReference type="Pfam" id="PF22241"/>
    </source>
</evidence>
<proteinExistence type="predicted"/>
<organism evidence="2 3">
    <name type="scientific">Vigna angularis var. angularis</name>
    <dbReference type="NCBI Taxonomy" id="157739"/>
    <lineage>
        <taxon>Eukaryota</taxon>
        <taxon>Viridiplantae</taxon>
        <taxon>Streptophyta</taxon>
        <taxon>Embryophyta</taxon>
        <taxon>Tracheophyta</taxon>
        <taxon>Spermatophyta</taxon>
        <taxon>Magnoliopsida</taxon>
        <taxon>eudicotyledons</taxon>
        <taxon>Gunneridae</taxon>
        <taxon>Pentapetalae</taxon>
        <taxon>rosids</taxon>
        <taxon>fabids</taxon>
        <taxon>Fabales</taxon>
        <taxon>Fabaceae</taxon>
        <taxon>Papilionoideae</taxon>
        <taxon>50 kb inversion clade</taxon>
        <taxon>NPAAA clade</taxon>
        <taxon>indigoferoid/millettioid clade</taxon>
        <taxon>Phaseoleae</taxon>
        <taxon>Vigna</taxon>
    </lineage>
</organism>
<gene>
    <name evidence="2" type="primary">Vigan.02G144100</name>
    <name evidence="2" type="ORF">VIGAN_02144100</name>
</gene>
<dbReference type="GO" id="GO:0005737">
    <property type="term" value="C:cytoplasm"/>
    <property type="evidence" value="ECO:0007669"/>
    <property type="project" value="TreeGrafter"/>
</dbReference>
<dbReference type="Proteomes" id="UP000291084">
    <property type="component" value="Chromosome 2"/>
</dbReference>
<protein>
    <recommendedName>
        <fullName evidence="1">PSMD12/CSN4-like N-terminal domain-containing protein</fullName>
    </recommendedName>
</protein>
<dbReference type="InterPro" id="IPR054559">
    <property type="entry name" value="PSMD12-CSN4-like_N"/>
</dbReference>
<dbReference type="PANTHER" id="PTHR10855:SF1">
    <property type="entry name" value="26S PROTEASOME NON-ATPASE REGULATORY SUBUNIT 12"/>
    <property type="match status" value="1"/>
</dbReference>
<dbReference type="GO" id="GO:0008541">
    <property type="term" value="C:proteasome regulatory particle, lid subcomplex"/>
    <property type="evidence" value="ECO:0007669"/>
    <property type="project" value="TreeGrafter"/>
</dbReference>